<sequence length="99" mass="10429">MKAAVLTAPARMETIHDWAAPVFGPGDVIVEAHGVGQRGRDLAVFHDMRVPPSTPCVLGHEGFPLARAQEAFAGAAGRAGKTWIDVGSEYAQNLGSEYA</sequence>
<dbReference type="SUPFAM" id="SSF50129">
    <property type="entry name" value="GroES-like"/>
    <property type="match status" value="1"/>
</dbReference>
<name>A0AAW8FUF0_9ACTN</name>
<evidence type="ECO:0000313" key="1">
    <source>
        <dbReference type="EMBL" id="MDQ0913085.1"/>
    </source>
</evidence>
<dbReference type="AlphaFoldDB" id="A0AAW8FUF0"/>
<organism evidence="1 2">
    <name type="scientific">Streptomyces canus</name>
    <dbReference type="NCBI Taxonomy" id="58343"/>
    <lineage>
        <taxon>Bacteria</taxon>
        <taxon>Bacillati</taxon>
        <taxon>Actinomycetota</taxon>
        <taxon>Actinomycetes</taxon>
        <taxon>Kitasatosporales</taxon>
        <taxon>Streptomycetaceae</taxon>
        <taxon>Streptomyces</taxon>
        <taxon>Streptomyces aurantiacus group</taxon>
    </lineage>
</organism>
<reference evidence="1" key="1">
    <citation type="submission" date="2023-07" db="EMBL/GenBank/DDBJ databases">
        <title>Comparative genomics of wheat-associated soil bacteria to identify genetic determinants of phenazine resistance.</title>
        <authorList>
            <person name="Mouncey N."/>
        </authorList>
    </citation>
    <scope>NUCLEOTIDE SEQUENCE</scope>
    <source>
        <strain evidence="1">V4I22</strain>
    </source>
</reference>
<proteinExistence type="predicted"/>
<evidence type="ECO:0000313" key="2">
    <source>
        <dbReference type="Proteomes" id="UP001234216"/>
    </source>
</evidence>
<evidence type="ECO:0008006" key="3">
    <source>
        <dbReference type="Google" id="ProtNLM"/>
    </source>
</evidence>
<dbReference type="EMBL" id="JAUSZV010000005">
    <property type="protein sequence ID" value="MDQ0913085.1"/>
    <property type="molecule type" value="Genomic_DNA"/>
</dbReference>
<comment type="caution">
    <text evidence="1">The sequence shown here is derived from an EMBL/GenBank/DDBJ whole genome shotgun (WGS) entry which is preliminary data.</text>
</comment>
<dbReference type="Gene3D" id="3.90.180.10">
    <property type="entry name" value="Medium-chain alcohol dehydrogenases, catalytic domain"/>
    <property type="match status" value="1"/>
</dbReference>
<protein>
    <recommendedName>
        <fullName evidence="3">Alcohol dehydrogenase</fullName>
    </recommendedName>
</protein>
<gene>
    <name evidence="1" type="ORF">QFZ22_009070</name>
</gene>
<accession>A0AAW8FUF0</accession>
<dbReference type="RefSeq" id="WP_306985984.1">
    <property type="nucleotide sequence ID" value="NZ_JAUSZV010000005.1"/>
</dbReference>
<dbReference type="Proteomes" id="UP001234216">
    <property type="component" value="Unassembled WGS sequence"/>
</dbReference>
<dbReference type="InterPro" id="IPR011032">
    <property type="entry name" value="GroES-like_sf"/>
</dbReference>